<dbReference type="GO" id="GO:0043565">
    <property type="term" value="F:sequence-specific DNA binding"/>
    <property type="evidence" value="ECO:0007669"/>
    <property type="project" value="InterPro"/>
</dbReference>
<reference evidence="5" key="1">
    <citation type="submission" date="2024-05" db="EMBL/GenBank/DDBJ databases">
        <authorList>
            <person name="Bunk B."/>
            <person name="Swiderski J."/>
            <person name="Sproer C."/>
            <person name="Thiel V."/>
        </authorList>
    </citation>
    <scope>NUCLEOTIDE SEQUENCE</scope>
    <source>
        <strain evidence="5">DSM 17735</strain>
    </source>
</reference>
<evidence type="ECO:0000256" key="1">
    <source>
        <dbReference type="ARBA" id="ARBA00023015"/>
    </source>
</evidence>
<dbReference type="PANTHER" id="PTHR46796:SF10">
    <property type="entry name" value="TRANSCRIPTIONAL ACTIVATOR FEAR"/>
    <property type="match status" value="1"/>
</dbReference>
<evidence type="ECO:0000256" key="3">
    <source>
        <dbReference type="ARBA" id="ARBA00023163"/>
    </source>
</evidence>
<dbReference type="EMBL" id="CP157675">
    <property type="protein sequence ID" value="XBP70213.1"/>
    <property type="molecule type" value="Genomic_DNA"/>
</dbReference>
<dbReference type="InterPro" id="IPR009057">
    <property type="entry name" value="Homeodomain-like_sf"/>
</dbReference>
<dbReference type="Pfam" id="PF12833">
    <property type="entry name" value="HTH_18"/>
    <property type="match status" value="1"/>
</dbReference>
<dbReference type="InterPro" id="IPR020449">
    <property type="entry name" value="Tscrpt_reg_AraC-type_HTH"/>
</dbReference>
<dbReference type="Gene3D" id="1.10.10.60">
    <property type="entry name" value="Homeodomain-like"/>
    <property type="match status" value="1"/>
</dbReference>
<gene>
    <name evidence="5" type="primary">feaR</name>
    <name evidence="5" type="ORF">ABLV49_20495</name>
</gene>
<keyword evidence="2" id="KW-0238">DNA-binding</keyword>
<dbReference type="RefSeq" id="WP_349279405.1">
    <property type="nucleotide sequence ID" value="NZ_CBCSCU010000005.1"/>
</dbReference>
<dbReference type="PRINTS" id="PR00032">
    <property type="entry name" value="HTHARAC"/>
</dbReference>
<protein>
    <submittedName>
        <fullName evidence="5">Transcriptional regulator FeaR</fullName>
    </submittedName>
</protein>
<dbReference type="PANTHER" id="PTHR46796">
    <property type="entry name" value="HTH-TYPE TRANSCRIPTIONAL ACTIVATOR RHAS-RELATED"/>
    <property type="match status" value="1"/>
</dbReference>
<dbReference type="InterPro" id="IPR035418">
    <property type="entry name" value="AraC-bd_2"/>
</dbReference>
<sequence>MKYSVNTPLALVDSPFQDQRVGFDEWLARINKACGAFSATMLGDTFIGALDDYQGSAVRLSVVDAIQTRLYRTQKDVGRSDDQKYFAILQLRGQAAVEQGDQRARLDRGDLTILDAARPCSALLGDQSRQISLILPRQMVERNMHQTRVACAQRLPATSPLGIIAGRLMLAASQQSKKGLGQQESEAILDALITLLKPAIGLADAQDDTHERMFRKACEFIELHLASEDLSPEWIAQSIGVSVRGLYRVFSRQGLVVAQYIKHRRLDLCAEALRHPSGSEKLSSLGYSWGFADSSHFSSAFKTRFGMPPGEYRRRYLHPT</sequence>
<keyword evidence="1" id="KW-0805">Transcription regulation</keyword>
<evidence type="ECO:0000259" key="4">
    <source>
        <dbReference type="PROSITE" id="PS01124"/>
    </source>
</evidence>
<proteinExistence type="predicted"/>
<dbReference type="GO" id="GO:0003700">
    <property type="term" value="F:DNA-binding transcription factor activity"/>
    <property type="evidence" value="ECO:0007669"/>
    <property type="project" value="InterPro"/>
</dbReference>
<name>A0AAU7LTC0_9BURK</name>
<feature type="domain" description="HTH araC/xylS-type" evidence="4">
    <location>
        <begin position="215"/>
        <end position="315"/>
    </location>
</feature>
<dbReference type="InterPro" id="IPR018060">
    <property type="entry name" value="HTH_AraC"/>
</dbReference>
<organism evidence="5">
    <name type="scientific">Polaromonas hydrogenivorans</name>
    <dbReference type="NCBI Taxonomy" id="335476"/>
    <lineage>
        <taxon>Bacteria</taxon>
        <taxon>Pseudomonadati</taxon>
        <taxon>Pseudomonadota</taxon>
        <taxon>Betaproteobacteria</taxon>
        <taxon>Burkholderiales</taxon>
        <taxon>Comamonadaceae</taxon>
        <taxon>Polaromonas</taxon>
    </lineage>
</organism>
<keyword evidence="3" id="KW-0804">Transcription</keyword>
<dbReference type="NCBIfam" id="NF007243">
    <property type="entry name" value="PRK09685.1"/>
    <property type="match status" value="1"/>
</dbReference>
<dbReference type="InterPro" id="IPR050204">
    <property type="entry name" value="AraC_XylS_family_regulators"/>
</dbReference>
<dbReference type="SUPFAM" id="SSF46689">
    <property type="entry name" value="Homeodomain-like"/>
    <property type="match status" value="1"/>
</dbReference>
<dbReference type="AlphaFoldDB" id="A0AAU7LTC0"/>
<evidence type="ECO:0000256" key="2">
    <source>
        <dbReference type="ARBA" id="ARBA00023125"/>
    </source>
</evidence>
<evidence type="ECO:0000313" key="5">
    <source>
        <dbReference type="EMBL" id="XBP70213.1"/>
    </source>
</evidence>
<dbReference type="Pfam" id="PF14525">
    <property type="entry name" value="AraC_binding_2"/>
    <property type="match status" value="1"/>
</dbReference>
<accession>A0AAU7LTC0</accession>
<dbReference type="PROSITE" id="PS01124">
    <property type="entry name" value="HTH_ARAC_FAMILY_2"/>
    <property type="match status" value="1"/>
</dbReference>
<dbReference type="SMART" id="SM00342">
    <property type="entry name" value="HTH_ARAC"/>
    <property type="match status" value="1"/>
</dbReference>